<accession>A0A0F8WLI5</accession>
<comment type="caution">
    <text evidence="2">The sequence shown here is derived from an EMBL/GenBank/DDBJ whole genome shotgun (WGS) entry which is preliminary data.</text>
</comment>
<gene>
    <name evidence="2" type="ORF">LCGC14_3138530</name>
</gene>
<evidence type="ECO:0000313" key="2">
    <source>
        <dbReference type="EMBL" id="KKK49095.1"/>
    </source>
</evidence>
<organism evidence="2">
    <name type="scientific">marine sediment metagenome</name>
    <dbReference type="NCBI Taxonomy" id="412755"/>
    <lineage>
        <taxon>unclassified sequences</taxon>
        <taxon>metagenomes</taxon>
        <taxon>ecological metagenomes</taxon>
    </lineage>
</organism>
<feature type="non-terminal residue" evidence="2">
    <location>
        <position position="338"/>
    </location>
</feature>
<dbReference type="AlphaFoldDB" id="A0A0F8WLI5"/>
<protein>
    <submittedName>
        <fullName evidence="2">Uncharacterized protein</fullName>
    </submittedName>
</protein>
<proteinExistence type="predicted"/>
<feature type="non-terminal residue" evidence="2">
    <location>
        <position position="1"/>
    </location>
</feature>
<dbReference type="EMBL" id="LAZR01068731">
    <property type="protein sequence ID" value="KKK49095.1"/>
    <property type="molecule type" value="Genomic_DNA"/>
</dbReference>
<evidence type="ECO:0000256" key="1">
    <source>
        <dbReference type="SAM" id="MobiDB-lite"/>
    </source>
</evidence>
<feature type="region of interest" description="Disordered" evidence="1">
    <location>
        <begin position="1"/>
        <end position="47"/>
    </location>
</feature>
<name>A0A0F8WLI5_9ZZZZ</name>
<feature type="compositionally biased region" description="Basic residues" evidence="1">
    <location>
        <begin position="22"/>
        <end position="41"/>
    </location>
</feature>
<reference evidence="2" key="1">
    <citation type="journal article" date="2015" name="Nature">
        <title>Complex archaea that bridge the gap between prokaryotes and eukaryotes.</title>
        <authorList>
            <person name="Spang A."/>
            <person name="Saw J.H."/>
            <person name="Jorgensen S.L."/>
            <person name="Zaremba-Niedzwiedzka K."/>
            <person name="Martijn J."/>
            <person name="Lind A.E."/>
            <person name="van Eijk R."/>
            <person name="Schleper C."/>
            <person name="Guy L."/>
            <person name="Ettema T.J."/>
        </authorList>
    </citation>
    <scope>NUCLEOTIDE SEQUENCE</scope>
</reference>
<sequence length="338" mass="37892">VLLGGGGGSPLSTGAVDDLQKQRRQITGRRATPRRPKTHFGRKFESQRNKDRWIDKLKELRAKKLIQQKLAQQKILTERAKQISLRALDIDLAAKEKQAAIRKFREVERRQEPATPLAKVQFQAPFRNPFIDAFPEEGSRLIAQQTLDSLPSGVRAMMSMALDEKGALPDKSFSEAFRERLLGARQGNTLDLIEITTNPKLLSELTDVGKNVLGVQAKADERRKMMFEQRLRREFVPVSSSERLNREQVINEVSPLVSALTQREIGARASSLGISIDEYSSLTPQQRMEQAGVTGAERVGTQLLTGVLDGNEVLEAQRTYIEKLKGDLYPGHEAEVEV</sequence>